<feature type="region of interest" description="Disordered" evidence="1">
    <location>
        <begin position="220"/>
        <end position="416"/>
    </location>
</feature>
<dbReference type="PANTHER" id="PTHR16434:SF3">
    <property type="entry name" value="EWING'S TUMOR-ASSOCIATED ANTIGEN 1"/>
    <property type="match status" value="1"/>
</dbReference>
<feature type="compositionally biased region" description="Acidic residues" evidence="1">
    <location>
        <begin position="273"/>
        <end position="285"/>
    </location>
</feature>
<feature type="region of interest" description="Disordered" evidence="1">
    <location>
        <begin position="25"/>
        <end position="93"/>
    </location>
</feature>
<dbReference type="PANTHER" id="PTHR16434">
    <property type="entry name" value="EWING'S TUMOR-ASSOCIATED ANTIGEN 1 ETAA1"/>
    <property type="match status" value="1"/>
</dbReference>
<name>A0A8S4BX85_9TELE</name>
<feature type="compositionally biased region" description="Basic and acidic residues" evidence="1">
    <location>
        <begin position="182"/>
        <end position="197"/>
    </location>
</feature>
<gene>
    <name evidence="2" type="ORF">MMEN_LOCUS20372</name>
</gene>
<evidence type="ECO:0000256" key="1">
    <source>
        <dbReference type="SAM" id="MobiDB-lite"/>
    </source>
</evidence>
<dbReference type="GO" id="GO:2000001">
    <property type="term" value="P:regulation of DNA damage checkpoint"/>
    <property type="evidence" value="ECO:0007669"/>
    <property type="project" value="TreeGrafter"/>
</dbReference>
<dbReference type="GO" id="GO:0006974">
    <property type="term" value="P:DNA damage response"/>
    <property type="evidence" value="ECO:0007669"/>
    <property type="project" value="TreeGrafter"/>
</dbReference>
<dbReference type="GO" id="GO:0043539">
    <property type="term" value="F:protein serine/threonine kinase activator activity"/>
    <property type="evidence" value="ECO:0007669"/>
    <property type="project" value="TreeGrafter"/>
</dbReference>
<feature type="region of interest" description="Disordered" evidence="1">
    <location>
        <begin position="431"/>
        <end position="488"/>
    </location>
</feature>
<accession>A0A8S4BX85</accession>
<organism evidence="2 3">
    <name type="scientific">Menidia menidia</name>
    <name type="common">Atlantic silverside</name>
    <dbReference type="NCBI Taxonomy" id="238744"/>
    <lineage>
        <taxon>Eukaryota</taxon>
        <taxon>Metazoa</taxon>
        <taxon>Chordata</taxon>
        <taxon>Craniata</taxon>
        <taxon>Vertebrata</taxon>
        <taxon>Euteleostomi</taxon>
        <taxon>Actinopterygii</taxon>
        <taxon>Neopterygii</taxon>
        <taxon>Teleostei</taxon>
        <taxon>Neoteleostei</taxon>
        <taxon>Acanthomorphata</taxon>
        <taxon>Ovalentaria</taxon>
        <taxon>Atherinomorphae</taxon>
        <taxon>Atheriniformes</taxon>
        <taxon>Atherinopsidae</taxon>
        <taxon>Menidiinae</taxon>
        <taxon>Menidia</taxon>
    </lineage>
</organism>
<feature type="region of interest" description="Disordered" evidence="1">
    <location>
        <begin position="126"/>
        <end position="149"/>
    </location>
</feature>
<reference evidence="2" key="1">
    <citation type="submission" date="2021-05" db="EMBL/GenBank/DDBJ databases">
        <authorList>
            <person name="Tigano A."/>
        </authorList>
    </citation>
    <scope>NUCLEOTIDE SEQUENCE</scope>
</reference>
<feature type="region of interest" description="Disordered" evidence="1">
    <location>
        <begin position="507"/>
        <end position="608"/>
    </location>
</feature>
<feature type="compositionally biased region" description="Basic and acidic residues" evidence="1">
    <location>
        <begin position="439"/>
        <end position="454"/>
    </location>
</feature>
<dbReference type="AlphaFoldDB" id="A0A8S4BX85"/>
<dbReference type="Pfam" id="PF15350">
    <property type="entry name" value="ETAA1"/>
    <property type="match status" value="1"/>
</dbReference>
<dbReference type="GO" id="GO:0031297">
    <property type="term" value="P:replication fork processing"/>
    <property type="evidence" value="ECO:0007669"/>
    <property type="project" value="TreeGrafter"/>
</dbReference>
<feature type="compositionally biased region" description="Polar residues" evidence="1">
    <location>
        <begin position="508"/>
        <end position="518"/>
    </location>
</feature>
<keyword evidence="3" id="KW-1185">Reference proteome</keyword>
<feature type="region of interest" description="Disordered" evidence="1">
    <location>
        <begin position="182"/>
        <end position="203"/>
    </location>
</feature>
<proteinExistence type="predicted"/>
<feature type="compositionally biased region" description="Polar residues" evidence="1">
    <location>
        <begin position="566"/>
        <end position="575"/>
    </location>
</feature>
<dbReference type="Proteomes" id="UP000677803">
    <property type="component" value="Unassembled WGS sequence"/>
</dbReference>
<evidence type="ECO:0000313" key="3">
    <source>
        <dbReference type="Proteomes" id="UP000677803"/>
    </source>
</evidence>
<feature type="compositionally biased region" description="Polar residues" evidence="1">
    <location>
        <begin position="535"/>
        <end position="546"/>
    </location>
</feature>
<feature type="compositionally biased region" description="Polar residues" evidence="1">
    <location>
        <begin position="74"/>
        <end position="93"/>
    </location>
</feature>
<comment type="caution">
    <text evidence="2">The sequence shown here is derived from an EMBL/GenBank/DDBJ whole genome shotgun (WGS) entry which is preliminary data.</text>
</comment>
<dbReference type="InterPro" id="IPR029406">
    <property type="entry name" value="ETAA1"/>
</dbReference>
<feature type="compositionally biased region" description="Basic and acidic residues" evidence="1">
    <location>
        <begin position="397"/>
        <end position="409"/>
    </location>
</feature>
<dbReference type="OrthoDB" id="9378993at2759"/>
<evidence type="ECO:0000313" key="2">
    <source>
        <dbReference type="EMBL" id="CAG6016498.1"/>
    </source>
</evidence>
<feature type="compositionally biased region" description="Low complexity" evidence="1">
    <location>
        <begin position="462"/>
        <end position="474"/>
    </location>
</feature>
<protein>
    <submittedName>
        <fullName evidence="2">(Atlantic silverside) hypothetical protein</fullName>
    </submittedName>
</protein>
<sequence>MSERRTDAAAAAGFSELWRSVSKLHHNKTHDGKTGPRTPATMASPLCNDLLSPRRRGGGRYLGLNAGDSPGDAETSQDIIWDSTSPTRAGQRNTRIVEISDIVDRIAPKNVKPKESSMLQWINDSAAPCTPEIPKPRVRKRSSRQSSVDDLMKLARQFDENMQQDEETSDQRNAVKNNLDEKAKTASEADGSVREPKGPSCSGQAEAELRALFDCSTQAVSGGLSGASADSQEIKDQAATRASVGRRQSGLQTAGHCDPPAEPQGTSCGGFYDDWENDDFLDDSLELALTQNLDEAPGAGPEAASRPDPEAGPARFTSVCEQAGDTDPAPQPSGQHRGTTTHREQRPEPKTTGRSTFKLEPNPRFRPSWSKDASETSLSAARPEANTAGPKPTASPHPDKVTDNQREGIPDSLWDDWDDDALLYQACDCVERTSNSRSPGDRQQQRDGAADGQKKSTGPLPAASIKAGAGASASRPPERAFVRSNSLPGTGCGAASYQGWNIPMKGASSKSGMSQSFPGSRLSVGAFNQRGDASGTFQAGNNNADTTAGGPQRFKSHHTAFKRNVSDSAIISNKGQRAGKCSAAEIERKKQEALARRRQRMQNPSKPP</sequence>
<dbReference type="EMBL" id="CAJRST010039999">
    <property type="protein sequence ID" value="CAG6016498.1"/>
    <property type="molecule type" value="Genomic_DNA"/>
</dbReference>
<dbReference type="GO" id="GO:0043596">
    <property type="term" value="C:nuclear replication fork"/>
    <property type="evidence" value="ECO:0007669"/>
    <property type="project" value="TreeGrafter"/>
</dbReference>
<feature type="compositionally biased region" description="Basic and acidic residues" evidence="1">
    <location>
        <begin position="341"/>
        <end position="351"/>
    </location>
</feature>
<feature type="compositionally biased region" description="Basic and acidic residues" evidence="1">
    <location>
        <begin position="585"/>
        <end position="595"/>
    </location>
</feature>